<keyword evidence="3" id="KW-1185">Reference proteome</keyword>
<evidence type="ECO:0000256" key="1">
    <source>
        <dbReference type="SAM" id="Phobius"/>
    </source>
</evidence>
<keyword evidence="1" id="KW-0812">Transmembrane</keyword>
<organism evidence="2 3">
    <name type="scientific">Paractinoplanes abujensis</name>
    <dbReference type="NCBI Taxonomy" id="882441"/>
    <lineage>
        <taxon>Bacteria</taxon>
        <taxon>Bacillati</taxon>
        <taxon>Actinomycetota</taxon>
        <taxon>Actinomycetes</taxon>
        <taxon>Micromonosporales</taxon>
        <taxon>Micromonosporaceae</taxon>
        <taxon>Paractinoplanes</taxon>
    </lineage>
</organism>
<evidence type="ECO:0000313" key="2">
    <source>
        <dbReference type="EMBL" id="MBB4690686.1"/>
    </source>
</evidence>
<sequence>MPYGWMLAAYPKDYRRRHGAELLEPLLTENRRPTVGEMANLAIHGLRTRLGRSASRTVVVWALLVTVIGGMFGAAAGSWVGWHTGGSLPSPSWTRALLTDVAPGAAVGPGEPPPSSPFVFEGRPLRWADTDDLLLGRGGEYQAAVATGWAGLPRGADLEAQAAYAANRLAATGWTVHTPTRTEVDGCGSERCQPWNNFTAARDDLVLTLDVYPAPDAQEATVSVALERVTPAGARVGGALGGLVAAVAAFLVFGWASRRTGRPGHPARLAVMFPFAVGLLLWWGPALAAIRRVASQTEGWPRASGPQLWDWIGQPAFLLLFVAGTSFAALSLLLAAVPPHPELLETAPTPTSDTTG</sequence>
<protein>
    <submittedName>
        <fullName evidence="2">Uncharacterized protein</fullName>
    </submittedName>
</protein>
<keyword evidence="1" id="KW-0472">Membrane</keyword>
<feature type="transmembrane region" description="Helical" evidence="1">
    <location>
        <begin position="236"/>
        <end position="257"/>
    </location>
</feature>
<feature type="transmembrane region" description="Helical" evidence="1">
    <location>
        <begin position="58"/>
        <end position="82"/>
    </location>
</feature>
<name>A0A7W7G1J3_9ACTN</name>
<feature type="transmembrane region" description="Helical" evidence="1">
    <location>
        <begin position="311"/>
        <end position="337"/>
    </location>
</feature>
<proteinExistence type="predicted"/>
<gene>
    <name evidence="2" type="ORF">BKA14_000834</name>
</gene>
<dbReference type="AlphaFoldDB" id="A0A7W7G1J3"/>
<comment type="caution">
    <text evidence="2">The sequence shown here is derived from an EMBL/GenBank/DDBJ whole genome shotgun (WGS) entry which is preliminary data.</text>
</comment>
<reference evidence="2 3" key="1">
    <citation type="submission" date="2020-08" db="EMBL/GenBank/DDBJ databases">
        <title>Sequencing the genomes of 1000 actinobacteria strains.</title>
        <authorList>
            <person name="Klenk H.-P."/>
        </authorList>
    </citation>
    <scope>NUCLEOTIDE SEQUENCE [LARGE SCALE GENOMIC DNA]</scope>
    <source>
        <strain evidence="2 3">DSM 45518</strain>
    </source>
</reference>
<dbReference type="EMBL" id="JACHMF010000001">
    <property type="protein sequence ID" value="MBB4690686.1"/>
    <property type="molecule type" value="Genomic_DNA"/>
</dbReference>
<accession>A0A7W7G1J3</accession>
<dbReference type="Proteomes" id="UP000542742">
    <property type="component" value="Unassembled WGS sequence"/>
</dbReference>
<feature type="transmembrane region" description="Helical" evidence="1">
    <location>
        <begin position="269"/>
        <end position="291"/>
    </location>
</feature>
<dbReference type="RefSeq" id="WP_184949614.1">
    <property type="nucleotide sequence ID" value="NZ_BOMC01000014.1"/>
</dbReference>
<evidence type="ECO:0000313" key="3">
    <source>
        <dbReference type="Proteomes" id="UP000542742"/>
    </source>
</evidence>
<keyword evidence="1" id="KW-1133">Transmembrane helix</keyword>